<dbReference type="FunFam" id="1.10.390.10:FF:000003">
    <property type="entry name" value="Leukotriene A(4) hydrolase"/>
    <property type="match status" value="1"/>
</dbReference>
<evidence type="ECO:0000256" key="4">
    <source>
        <dbReference type="ARBA" id="ARBA00022670"/>
    </source>
</evidence>
<dbReference type="CDD" id="cd09599">
    <property type="entry name" value="M1_LTA4H"/>
    <property type="match status" value="1"/>
</dbReference>
<feature type="binding site" evidence="10">
    <location>
        <position position="348"/>
    </location>
    <ligand>
        <name>Zn(2+)</name>
        <dbReference type="ChEBI" id="CHEBI:29105"/>
        <note>catalytic</note>
    </ligand>
</feature>
<dbReference type="SMART" id="SM01263">
    <property type="entry name" value="Leuk-A4-hydro_C"/>
    <property type="match status" value="1"/>
</dbReference>
<keyword evidence="5 10" id="KW-0479">Metal-binding</keyword>
<reference evidence="14 15" key="1">
    <citation type="submission" date="2024-10" db="EMBL/GenBank/DDBJ databases">
        <title>Updated reference genomes for cyclostephanoid diatoms.</title>
        <authorList>
            <person name="Roberts W.R."/>
            <person name="Alverson A.J."/>
        </authorList>
    </citation>
    <scope>NUCLEOTIDE SEQUENCE [LARGE SCALE GENOMIC DNA]</scope>
    <source>
        <strain evidence="14 15">AJA228-03</strain>
    </source>
</reference>
<evidence type="ECO:0000256" key="3">
    <source>
        <dbReference type="ARBA" id="ARBA00022490"/>
    </source>
</evidence>
<evidence type="ECO:0000256" key="5">
    <source>
        <dbReference type="ARBA" id="ARBA00022723"/>
    </source>
</evidence>
<evidence type="ECO:0000256" key="7">
    <source>
        <dbReference type="ARBA" id="ARBA00022833"/>
    </source>
</evidence>
<comment type="cofactor">
    <cofactor evidence="10">
        <name>Zn(2+)</name>
        <dbReference type="ChEBI" id="CHEBI:29105"/>
    </cofactor>
    <text evidence="10">Binds 1 zinc ion per subunit.</text>
</comment>
<dbReference type="InterPro" id="IPR049980">
    <property type="entry name" value="LTA4H_cat"/>
</dbReference>
<evidence type="ECO:0000313" key="15">
    <source>
        <dbReference type="Proteomes" id="UP001530377"/>
    </source>
</evidence>
<dbReference type="Proteomes" id="UP001530377">
    <property type="component" value="Unassembled WGS sequence"/>
</dbReference>
<dbReference type="Gene3D" id="1.10.390.10">
    <property type="entry name" value="Neutral Protease Domain 2"/>
    <property type="match status" value="1"/>
</dbReference>
<keyword evidence="8" id="KW-0482">Metalloprotease</keyword>
<dbReference type="FunFam" id="3.30.2010.30:FF:000001">
    <property type="entry name" value="Leukotriene A(4) hydrolase"/>
    <property type="match status" value="1"/>
</dbReference>
<dbReference type="InterPro" id="IPR034015">
    <property type="entry name" value="M1_LTA4H"/>
</dbReference>
<dbReference type="InterPro" id="IPR016024">
    <property type="entry name" value="ARM-type_fold"/>
</dbReference>
<dbReference type="GO" id="GO:0008237">
    <property type="term" value="F:metallopeptidase activity"/>
    <property type="evidence" value="ECO:0007669"/>
    <property type="project" value="UniProtKB-KW"/>
</dbReference>
<dbReference type="InterPro" id="IPR014782">
    <property type="entry name" value="Peptidase_M1_dom"/>
</dbReference>
<dbReference type="PANTHER" id="PTHR45726:SF3">
    <property type="entry name" value="LEUKOTRIENE A-4 HYDROLASE"/>
    <property type="match status" value="1"/>
</dbReference>
<feature type="domain" description="Peptidase M1 leukotriene A4 hydrolase/aminopeptidase C-terminal" evidence="13">
    <location>
        <begin position="493"/>
        <end position="644"/>
    </location>
</feature>
<dbReference type="SUPFAM" id="SSF55486">
    <property type="entry name" value="Metalloproteases ('zincins'), catalytic domain"/>
    <property type="match status" value="1"/>
</dbReference>
<evidence type="ECO:0000256" key="8">
    <source>
        <dbReference type="ARBA" id="ARBA00023049"/>
    </source>
</evidence>
<dbReference type="GO" id="GO:0005737">
    <property type="term" value="C:cytoplasm"/>
    <property type="evidence" value="ECO:0007669"/>
    <property type="project" value="UniProtKB-SubCell"/>
</dbReference>
<keyword evidence="15" id="KW-1185">Reference proteome</keyword>
<dbReference type="Gene3D" id="2.60.40.1730">
    <property type="entry name" value="tricorn interacting facor f3 domain"/>
    <property type="match status" value="1"/>
</dbReference>
<dbReference type="InterPro" id="IPR027268">
    <property type="entry name" value="Peptidase_M4/M1_CTD_sf"/>
</dbReference>
<keyword evidence="4" id="KW-0645">Protease</keyword>
<keyword evidence="12" id="KW-0472">Membrane</keyword>
<name>A0ABD3R533_9STRA</name>
<dbReference type="Pfam" id="PF09127">
    <property type="entry name" value="Leuk-A4-hydro_C"/>
    <property type="match status" value="1"/>
</dbReference>
<dbReference type="GO" id="GO:0006508">
    <property type="term" value="P:proteolysis"/>
    <property type="evidence" value="ECO:0007669"/>
    <property type="project" value="UniProtKB-KW"/>
</dbReference>
<evidence type="ECO:0000256" key="9">
    <source>
        <dbReference type="PIRSR" id="PIRSR634015-1"/>
    </source>
</evidence>
<dbReference type="InterPro" id="IPR038502">
    <property type="entry name" value="M1_LTA-4_hydro/amino_C_sf"/>
</dbReference>
<dbReference type="SUPFAM" id="SSF63737">
    <property type="entry name" value="Leukotriene A4 hydrolase N-terminal domain"/>
    <property type="match status" value="1"/>
</dbReference>
<dbReference type="PANTHER" id="PTHR45726">
    <property type="entry name" value="LEUKOTRIENE A-4 HYDROLASE"/>
    <property type="match status" value="1"/>
</dbReference>
<dbReference type="Pfam" id="PF01433">
    <property type="entry name" value="Peptidase_M1"/>
    <property type="match status" value="1"/>
</dbReference>
<accession>A0ABD3R533</accession>
<protein>
    <recommendedName>
        <fullName evidence="13">Peptidase M1 leukotriene A4 hydrolase/aminopeptidase C-terminal domain-containing protein</fullName>
    </recommendedName>
</protein>
<dbReference type="InterPro" id="IPR015211">
    <property type="entry name" value="Peptidase_M1_C"/>
</dbReference>
<dbReference type="EMBL" id="JALLPB020000550">
    <property type="protein sequence ID" value="KAL3808062.1"/>
    <property type="molecule type" value="Genomic_DNA"/>
</dbReference>
<dbReference type="Gene3D" id="3.30.2010.30">
    <property type="match status" value="1"/>
</dbReference>
<evidence type="ECO:0000256" key="1">
    <source>
        <dbReference type="ARBA" id="ARBA00004496"/>
    </source>
</evidence>
<evidence type="ECO:0000256" key="10">
    <source>
        <dbReference type="PIRSR" id="PIRSR634015-3"/>
    </source>
</evidence>
<evidence type="ECO:0000256" key="12">
    <source>
        <dbReference type="SAM" id="Phobius"/>
    </source>
</evidence>
<feature type="active site" description="Proton donor" evidence="9">
    <location>
        <position position="412"/>
    </location>
</feature>
<dbReference type="GO" id="GO:0046872">
    <property type="term" value="F:metal ion binding"/>
    <property type="evidence" value="ECO:0007669"/>
    <property type="project" value="UniProtKB-KW"/>
</dbReference>
<evidence type="ECO:0000256" key="2">
    <source>
        <dbReference type="ARBA" id="ARBA00010136"/>
    </source>
</evidence>
<evidence type="ECO:0000313" key="14">
    <source>
        <dbReference type="EMBL" id="KAL3808062.1"/>
    </source>
</evidence>
<evidence type="ECO:0000256" key="6">
    <source>
        <dbReference type="ARBA" id="ARBA00022801"/>
    </source>
</evidence>
<keyword evidence="7 10" id="KW-0862">Zinc</keyword>
<dbReference type="InterPro" id="IPR045357">
    <property type="entry name" value="Aminopeptidase_N-like_N"/>
</dbReference>
<dbReference type="AlphaFoldDB" id="A0ABD3R533"/>
<comment type="similarity">
    <text evidence="2">Belongs to the peptidase M1 family.</text>
</comment>
<keyword evidence="3" id="KW-0963">Cytoplasm</keyword>
<dbReference type="InterPro" id="IPR042097">
    <property type="entry name" value="Aminopeptidase_N-like_N_sf"/>
</dbReference>
<dbReference type="SUPFAM" id="SSF48371">
    <property type="entry name" value="ARM repeat"/>
    <property type="match status" value="1"/>
</dbReference>
<feature type="transmembrane region" description="Helical" evidence="12">
    <location>
        <begin position="670"/>
        <end position="687"/>
    </location>
</feature>
<evidence type="ECO:0000259" key="13">
    <source>
        <dbReference type="SMART" id="SM01263"/>
    </source>
</evidence>
<proteinExistence type="inferred from homology"/>
<keyword evidence="12" id="KW-1133">Transmembrane helix</keyword>
<feature type="active site" description="Proton acceptor" evidence="9">
    <location>
        <position position="326"/>
    </location>
</feature>
<comment type="caution">
    <text evidence="14">The sequence shown here is derived from an EMBL/GenBank/DDBJ whole genome shotgun (WGS) entry which is preliminary data.</text>
</comment>
<organism evidence="14 15">
    <name type="scientific">Cyclostephanos tholiformis</name>
    <dbReference type="NCBI Taxonomy" id="382380"/>
    <lineage>
        <taxon>Eukaryota</taxon>
        <taxon>Sar</taxon>
        <taxon>Stramenopiles</taxon>
        <taxon>Ochrophyta</taxon>
        <taxon>Bacillariophyta</taxon>
        <taxon>Coscinodiscophyceae</taxon>
        <taxon>Thalassiosirophycidae</taxon>
        <taxon>Stephanodiscales</taxon>
        <taxon>Stephanodiscaceae</taxon>
        <taxon>Cyclostephanos</taxon>
    </lineage>
</organism>
<dbReference type="PRINTS" id="PR00756">
    <property type="entry name" value="ALADIPTASE"/>
</dbReference>
<feature type="region of interest" description="Disordered" evidence="11">
    <location>
        <begin position="1"/>
        <end position="21"/>
    </location>
</feature>
<sequence length="692" mass="75984">MTAAAVSPPPSRDPSSLSNPDEARVTHLSWDAVVDFGKRRFLANARYDVNIGSFPVLRLDSSGLDVQRVTVDGKPATFSMSVPDPKRPHLGSGLEIDLGGGGGGGGASVVNSDNDSDGRVVSVSIQYATSPDASASQWLPPSQTAGKKHPYVFSACFAIHARSILPCQDCPAVKFTYDARVTVPRWATAVMSAISKVDVASDVAVRDTDDDSRDDRLFEFAQTVPIPSYLFALAVGELSSIDVSPRCRVWSEPSMVDAVAYEFSQVEDFLVAAEEVTSLPYQWGRYDLLCLPPSFPYGGMENPCLTFVTPTLLAGDKSLADVVAHEAAHSWSGNLVTNQTWEHFWLNEGWTVFLERKIMSKVNGDGKYFDFAAIAGWADLADSVALLPEEYTKLVPDLGDGDPDDAFSSVPYEKGFNLLYALERLVGEEKFAGFVRAYFDRFKYSTVTTRGFVDYLELHFADDNVANAAIKEFDWETWLFKPGMPEIPNFDRTLSAECERLADAWISVDDGATAGGSLPELDIVDWPSKRKTCLLDSLIKKCQERKRPLSLKTVTGIKEAYSFHLSQNSEILFRFCILAVESGDFSVLPVVVRFITSQGRMKFVRPLYRALFQSAMGKELAVSTFIENRDFYHPIAAKMIATDLDEGVKKEKGYGSCGGAKLKDLITKPLIVGGILALTASISIALLRGKRR</sequence>
<comment type="subcellular location">
    <subcellularLocation>
        <location evidence="1">Cytoplasm</location>
    </subcellularLocation>
</comment>
<dbReference type="Pfam" id="PF17900">
    <property type="entry name" value="Peptidase_M1_N"/>
    <property type="match status" value="1"/>
</dbReference>
<gene>
    <name evidence="14" type="ORF">ACHAXA_007183</name>
</gene>
<feature type="binding site" evidence="10">
    <location>
        <position position="329"/>
    </location>
    <ligand>
        <name>Zn(2+)</name>
        <dbReference type="ChEBI" id="CHEBI:29105"/>
        <note>catalytic</note>
    </ligand>
</feature>
<dbReference type="InterPro" id="IPR001930">
    <property type="entry name" value="Peptidase_M1"/>
</dbReference>
<feature type="binding site" evidence="10">
    <location>
        <position position="325"/>
    </location>
    <ligand>
        <name>Zn(2+)</name>
        <dbReference type="ChEBI" id="CHEBI:29105"/>
        <note>catalytic</note>
    </ligand>
</feature>
<keyword evidence="12" id="KW-0812">Transmembrane</keyword>
<keyword evidence="6" id="KW-0378">Hydrolase</keyword>
<evidence type="ECO:0000256" key="11">
    <source>
        <dbReference type="SAM" id="MobiDB-lite"/>
    </source>
</evidence>
<dbReference type="Gene3D" id="1.25.40.320">
    <property type="entry name" value="Peptidase M1, leukotriene A4 hydrolase/aminopeptidase C-terminal domain"/>
    <property type="match status" value="1"/>
</dbReference>